<comment type="caution">
    <text evidence="3">The sequence shown here is derived from an EMBL/GenBank/DDBJ whole genome shotgun (WGS) entry which is preliminary data.</text>
</comment>
<dbReference type="Gene3D" id="3.40.250.10">
    <property type="entry name" value="Rhodanese-like domain"/>
    <property type="match status" value="1"/>
</dbReference>
<dbReference type="EC" id="2.5.1.-" evidence="3"/>
<feature type="domain" description="Rhodanese" evidence="2">
    <location>
        <begin position="15"/>
        <end position="140"/>
    </location>
</feature>
<dbReference type="NCBIfam" id="NF008750">
    <property type="entry name" value="PRK11784.1-2"/>
    <property type="match status" value="1"/>
</dbReference>
<keyword evidence="3" id="KW-0808">Transferase</keyword>
<dbReference type="SMART" id="SM00450">
    <property type="entry name" value="RHOD"/>
    <property type="match status" value="1"/>
</dbReference>
<reference evidence="3" key="1">
    <citation type="submission" date="2023-07" db="EMBL/GenBank/DDBJ databases">
        <title>Mucosal microbiota of week-old chicken and adult hens.</title>
        <authorList>
            <person name="Volf J."/>
            <person name="Karasova D."/>
            <person name="Crhanova M."/>
            <person name="Faldynova M."/>
            <person name="Prikrylova H."/>
            <person name="Zeman M."/>
            <person name="Babak V."/>
            <person name="Rajova J."/>
            <person name="Rychlik I."/>
        </authorList>
    </citation>
    <scope>NUCLEOTIDE SEQUENCE</scope>
    <source>
        <strain evidence="3">ET902</strain>
    </source>
</reference>
<keyword evidence="4" id="KW-1185">Reference proteome</keyword>
<dbReference type="InterPro" id="IPR017582">
    <property type="entry name" value="SelU"/>
</dbReference>
<protein>
    <submittedName>
        <fullName evidence="3">tRNA 2-selenouridine(34) synthase MnmH</fullName>
        <ecNumber evidence="3">2.5.1.-</ecNumber>
    </submittedName>
</protein>
<dbReference type="PANTHER" id="PTHR30401:SF0">
    <property type="entry name" value="TRNA 2-SELENOURIDINE SYNTHASE"/>
    <property type="match status" value="1"/>
</dbReference>
<dbReference type="Proteomes" id="UP001175147">
    <property type="component" value="Unassembled WGS sequence"/>
</dbReference>
<dbReference type="SUPFAM" id="SSF52821">
    <property type="entry name" value="Rhodanese/Cell cycle control phosphatase"/>
    <property type="match status" value="1"/>
</dbReference>
<evidence type="ECO:0000259" key="2">
    <source>
        <dbReference type="PROSITE" id="PS50206"/>
    </source>
</evidence>
<dbReference type="NCBIfam" id="TIGR03167">
    <property type="entry name" value="tRNA_sel_U_synt"/>
    <property type="match status" value="1"/>
</dbReference>
<dbReference type="InterPro" id="IPR058840">
    <property type="entry name" value="AAA_SelU"/>
</dbReference>
<dbReference type="Pfam" id="PF26341">
    <property type="entry name" value="AAA_SelU"/>
    <property type="match status" value="1"/>
</dbReference>
<proteinExistence type="predicted"/>
<sequence>MVKRINIDDFLKMQREENLPIIDVRSPIEYSHAHIPDAYNVYLFNDEERKNVGTIYKQVGRKEAVLKGLEYVSVRMTDILKSIDDIAKNYNNTNKILMHCFRGGMRSESVAWLCSSYGYDVYVLEGGYKKYRNYVLSSFEKKYRIYLLTGRTGSGKTLILKRLKDKGFNVIDLEKIAKHKGSAFGWIDEGEQPSQEQFENLLSCELSKYDINSVLWFEDESLLIGKRAIPKSLFNNMRDAEKIIYLDIPQECRAFYIVNTYGKYSIDDLRESILKIKKRLGGERLKESLELLDSGKMYECVLNMLYYYDKAYKLSITDDEERLVSIECKNQNFDEIVDSILARVKC</sequence>
<gene>
    <name evidence="3" type="primary">mnmH</name>
    <name evidence="3" type="ORF">Q5M86_12430</name>
</gene>
<dbReference type="Pfam" id="PF00581">
    <property type="entry name" value="Rhodanese"/>
    <property type="match status" value="1"/>
</dbReference>
<dbReference type="InterPro" id="IPR036873">
    <property type="entry name" value="Rhodanese-like_dom_sf"/>
</dbReference>
<accession>A0ABT8Z0B3</accession>
<dbReference type="GO" id="GO:0016740">
    <property type="term" value="F:transferase activity"/>
    <property type="evidence" value="ECO:0007669"/>
    <property type="project" value="UniProtKB-KW"/>
</dbReference>
<name>A0ABT8Z0B3_9SPIR</name>
<keyword evidence="1" id="KW-0711">Selenium</keyword>
<dbReference type="RefSeq" id="WP_304386162.1">
    <property type="nucleotide sequence ID" value="NZ_JAUPBL010000140.1"/>
</dbReference>
<dbReference type="SUPFAM" id="SSF52540">
    <property type="entry name" value="P-loop containing nucleoside triphosphate hydrolases"/>
    <property type="match status" value="1"/>
</dbReference>
<dbReference type="InterPro" id="IPR027417">
    <property type="entry name" value="P-loop_NTPase"/>
</dbReference>
<dbReference type="PANTHER" id="PTHR30401">
    <property type="entry name" value="TRNA 2-SELENOURIDINE SYNTHASE"/>
    <property type="match status" value="1"/>
</dbReference>
<organism evidence="3 4">
    <name type="scientific">Brachyspira innocens</name>
    <dbReference type="NCBI Taxonomy" id="13264"/>
    <lineage>
        <taxon>Bacteria</taxon>
        <taxon>Pseudomonadati</taxon>
        <taxon>Spirochaetota</taxon>
        <taxon>Spirochaetia</taxon>
        <taxon>Brachyspirales</taxon>
        <taxon>Brachyspiraceae</taxon>
        <taxon>Brachyspira</taxon>
    </lineage>
</organism>
<dbReference type="PROSITE" id="PS50206">
    <property type="entry name" value="RHODANESE_3"/>
    <property type="match status" value="1"/>
</dbReference>
<dbReference type="Gene3D" id="3.40.50.300">
    <property type="entry name" value="P-loop containing nucleotide triphosphate hydrolases"/>
    <property type="match status" value="1"/>
</dbReference>
<evidence type="ECO:0000256" key="1">
    <source>
        <dbReference type="ARBA" id="ARBA00023266"/>
    </source>
</evidence>
<evidence type="ECO:0000313" key="3">
    <source>
        <dbReference type="EMBL" id="MDO7021578.1"/>
    </source>
</evidence>
<dbReference type="InterPro" id="IPR001763">
    <property type="entry name" value="Rhodanese-like_dom"/>
</dbReference>
<dbReference type="EMBL" id="JAUPBM010000233">
    <property type="protein sequence ID" value="MDO7021578.1"/>
    <property type="molecule type" value="Genomic_DNA"/>
</dbReference>
<evidence type="ECO:0000313" key="4">
    <source>
        <dbReference type="Proteomes" id="UP001175147"/>
    </source>
</evidence>